<accession>A6I2W3</accession>
<protein>
    <submittedName>
        <fullName evidence="2">RCG62928</fullName>
    </submittedName>
</protein>
<dbReference type="Proteomes" id="UP000234681">
    <property type="component" value="Chromosome 8"/>
</dbReference>
<evidence type="ECO:0000313" key="2">
    <source>
        <dbReference type="EMBL" id="EDL77264.1"/>
    </source>
</evidence>
<evidence type="ECO:0000256" key="1">
    <source>
        <dbReference type="SAM" id="SignalP"/>
    </source>
</evidence>
<keyword evidence="1" id="KW-0732">Signal</keyword>
<reference evidence="2 3" key="1">
    <citation type="submission" date="2005-09" db="EMBL/GenBank/DDBJ databases">
        <authorList>
            <person name="Mural R.J."/>
            <person name="Li P.W."/>
            <person name="Adams M.D."/>
            <person name="Amanatides P.G."/>
            <person name="Baden-Tillson H."/>
            <person name="Barnstead M."/>
            <person name="Chin S.H."/>
            <person name="Dew I."/>
            <person name="Evans C.A."/>
            <person name="Ferriera S."/>
            <person name="Flanigan M."/>
            <person name="Fosler C."/>
            <person name="Glodek A."/>
            <person name="Gu Z."/>
            <person name="Holt R.A."/>
            <person name="Jennings D."/>
            <person name="Kraft C.L."/>
            <person name="Lu F."/>
            <person name="Nguyen T."/>
            <person name="Nusskern D.R."/>
            <person name="Pfannkoch C.M."/>
            <person name="Sitter C."/>
            <person name="Sutton G.G."/>
            <person name="Venter J.C."/>
            <person name="Wang Z."/>
            <person name="Woodage T."/>
            <person name="Zheng X.H."/>
            <person name="Zhong F."/>
        </authorList>
    </citation>
    <scope>NUCLEOTIDE SEQUENCE [LARGE SCALE GENOMIC DNA]</scope>
    <source>
        <strain>BN</strain>
        <strain evidence="3">Sprague-Dawley</strain>
    </source>
</reference>
<dbReference type="AlphaFoldDB" id="A6I2W3"/>
<feature type="signal peptide" evidence="1">
    <location>
        <begin position="1"/>
        <end position="17"/>
    </location>
</feature>
<organism evidence="2 3">
    <name type="scientific">Rattus norvegicus</name>
    <name type="common">Rat</name>
    <dbReference type="NCBI Taxonomy" id="10116"/>
    <lineage>
        <taxon>Eukaryota</taxon>
        <taxon>Metazoa</taxon>
        <taxon>Chordata</taxon>
        <taxon>Craniata</taxon>
        <taxon>Vertebrata</taxon>
        <taxon>Euteleostomi</taxon>
        <taxon>Mammalia</taxon>
        <taxon>Eutheria</taxon>
        <taxon>Euarchontoglires</taxon>
        <taxon>Glires</taxon>
        <taxon>Rodentia</taxon>
        <taxon>Myomorpha</taxon>
        <taxon>Muroidea</taxon>
        <taxon>Muridae</taxon>
        <taxon>Murinae</taxon>
        <taxon>Rattus</taxon>
    </lineage>
</organism>
<gene>
    <name evidence="2" type="ORF">rCG_62928</name>
</gene>
<feature type="chain" id="PRO_5039895009" evidence="1">
    <location>
        <begin position="18"/>
        <end position="81"/>
    </location>
</feature>
<evidence type="ECO:0000313" key="3">
    <source>
        <dbReference type="Proteomes" id="UP000234681"/>
    </source>
</evidence>
<dbReference type="EMBL" id="CH473954">
    <property type="protein sequence ID" value="EDL77264.1"/>
    <property type="molecule type" value="Genomic_DNA"/>
</dbReference>
<proteinExistence type="predicted"/>
<sequence>MAKLGLCLSYFAVAVAARPNLSQLVDGRVCQGLQFHEVGGNDCHGGSTAAGKQALEQRLSSYISVHKHEAKRMLAGNGMDF</sequence>
<name>A6I2W3_RAT</name>